<dbReference type="HOGENOM" id="CLU_2705050_0_0_1"/>
<proteinExistence type="predicted"/>
<gene>
    <name evidence="1" type="ORF">GYMLUDRAFT_253466</name>
</gene>
<dbReference type="OrthoDB" id="3249498at2759"/>
<sequence>MPSPPHKILIYSDSLDSIQIALTTGIDLRVHHILGKENIGADLLSQLLLDDFKLQFSLYHVCFFDPPRDLLPA</sequence>
<accession>A0A0D0AIE4</accession>
<organism evidence="1 2">
    <name type="scientific">Collybiopsis luxurians FD-317 M1</name>
    <dbReference type="NCBI Taxonomy" id="944289"/>
    <lineage>
        <taxon>Eukaryota</taxon>
        <taxon>Fungi</taxon>
        <taxon>Dikarya</taxon>
        <taxon>Basidiomycota</taxon>
        <taxon>Agaricomycotina</taxon>
        <taxon>Agaricomycetes</taxon>
        <taxon>Agaricomycetidae</taxon>
        <taxon>Agaricales</taxon>
        <taxon>Marasmiineae</taxon>
        <taxon>Omphalotaceae</taxon>
        <taxon>Collybiopsis</taxon>
        <taxon>Collybiopsis luxurians</taxon>
    </lineage>
</organism>
<name>A0A0D0AIE4_9AGAR</name>
<reference evidence="1 2" key="1">
    <citation type="submission" date="2014-04" db="EMBL/GenBank/DDBJ databases">
        <title>Evolutionary Origins and Diversification of the Mycorrhizal Mutualists.</title>
        <authorList>
            <consortium name="DOE Joint Genome Institute"/>
            <consortium name="Mycorrhizal Genomics Consortium"/>
            <person name="Kohler A."/>
            <person name="Kuo A."/>
            <person name="Nagy L.G."/>
            <person name="Floudas D."/>
            <person name="Copeland A."/>
            <person name="Barry K.W."/>
            <person name="Cichocki N."/>
            <person name="Veneault-Fourrey C."/>
            <person name="LaButti K."/>
            <person name="Lindquist E.A."/>
            <person name="Lipzen A."/>
            <person name="Lundell T."/>
            <person name="Morin E."/>
            <person name="Murat C."/>
            <person name="Riley R."/>
            <person name="Ohm R."/>
            <person name="Sun H."/>
            <person name="Tunlid A."/>
            <person name="Henrissat B."/>
            <person name="Grigoriev I.V."/>
            <person name="Hibbett D.S."/>
            <person name="Martin F."/>
        </authorList>
    </citation>
    <scope>NUCLEOTIDE SEQUENCE [LARGE SCALE GENOMIC DNA]</scope>
    <source>
        <strain evidence="1 2">FD-317 M1</strain>
    </source>
</reference>
<evidence type="ECO:0000313" key="1">
    <source>
        <dbReference type="EMBL" id="KIK49895.1"/>
    </source>
</evidence>
<dbReference type="EMBL" id="KN834963">
    <property type="protein sequence ID" value="KIK49895.1"/>
    <property type="molecule type" value="Genomic_DNA"/>
</dbReference>
<keyword evidence="2" id="KW-1185">Reference proteome</keyword>
<dbReference type="AlphaFoldDB" id="A0A0D0AIE4"/>
<protein>
    <submittedName>
        <fullName evidence="1">Uncharacterized protein</fullName>
    </submittedName>
</protein>
<evidence type="ECO:0000313" key="2">
    <source>
        <dbReference type="Proteomes" id="UP000053593"/>
    </source>
</evidence>
<dbReference type="Proteomes" id="UP000053593">
    <property type="component" value="Unassembled WGS sequence"/>
</dbReference>